<dbReference type="Gene3D" id="3.40.50.410">
    <property type="entry name" value="von Willebrand factor, type A domain"/>
    <property type="match status" value="1"/>
</dbReference>
<dbReference type="Proteomes" id="UP000005206">
    <property type="component" value="Chromosome 7"/>
</dbReference>
<feature type="repeat" description="ANK" evidence="1">
    <location>
        <begin position="35"/>
        <end position="67"/>
    </location>
</feature>
<evidence type="ECO:0000313" key="3">
    <source>
        <dbReference type="Proteomes" id="UP000005206"/>
    </source>
</evidence>
<dbReference type="InParanoid" id="C7ZBF8"/>
<organism evidence="2 3">
    <name type="scientific">Fusarium vanettenii (strain ATCC MYA-4622 / CBS 123669 / FGSC 9596 / NRRL 45880 / 77-13-4)</name>
    <name type="common">Fusarium solani subsp. pisi</name>
    <dbReference type="NCBI Taxonomy" id="660122"/>
    <lineage>
        <taxon>Eukaryota</taxon>
        <taxon>Fungi</taxon>
        <taxon>Dikarya</taxon>
        <taxon>Ascomycota</taxon>
        <taxon>Pezizomycotina</taxon>
        <taxon>Sordariomycetes</taxon>
        <taxon>Hypocreomycetidae</taxon>
        <taxon>Hypocreales</taxon>
        <taxon>Nectriaceae</taxon>
        <taxon>Fusarium</taxon>
        <taxon>Fusarium solani species complex</taxon>
        <taxon>Fusarium vanettenii</taxon>
    </lineage>
</organism>
<keyword evidence="1" id="KW-0040">ANK repeat</keyword>
<dbReference type="InterPro" id="IPR036465">
    <property type="entry name" value="vWFA_dom_sf"/>
</dbReference>
<dbReference type="Gene3D" id="1.25.40.20">
    <property type="entry name" value="Ankyrin repeat-containing domain"/>
    <property type="match status" value="1"/>
</dbReference>
<dbReference type="SUPFAM" id="SSF48403">
    <property type="entry name" value="Ankyrin repeat"/>
    <property type="match status" value="1"/>
</dbReference>
<dbReference type="eggNOG" id="KOG4177">
    <property type="taxonomic scope" value="Eukaryota"/>
</dbReference>
<evidence type="ECO:0000256" key="1">
    <source>
        <dbReference type="PROSITE-ProRule" id="PRU00023"/>
    </source>
</evidence>
<dbReference type="KEGG" id="nhe:NECHADRAFT_45674"/>
<sequence length="483" mass="52391">MANTIHTDARKGLLTSDKLDRYLAGGAKIDDEGPGGFTPLMAAARTGHPAVVELLLKKGAAPNFKSSNGTTALYGAANARNNRVEVVRLLLDHGAKVDLTSPEVGNETPLMVAITQARDPAVVGMLIEAGASLQAKNSKGETAKSLAQMSGVPAIQKYALPPGQQQPGLPELINLLVSFVLFVLAYVNSGLIEGVVKGVVSNLYHIGSAQPDQQLAQVSEIGNPQTVDDFKKGVEDYVRDSDLGQFFPPGNDYLQKVAEKAVELKDDPRNHLREPEQIKGLVRMALYQPVFYCDDSGSMGAEIHDNQGNVVGTRMHAMRQLVQRMSSIATRLVPDGKGAHLRFINSDYHGNDLKADQIDAQIQFEPSGGTNLGTNLEQKVLQPVVYSQLDKNGVLERPHLILTVTDGEPNPEAIDTFKKTIEGCGRRLENHDYPQESVMFLISQVGDDHAADQFLDSLSGDAAIDRVLYRTSGSFHPCSHWKR</sequence>
<feature type="repeat" description="ANK" evidence="1">
    <location>
        <begin position="68"/>
        <end position="102"/>
    </location>
</feature>
<protein>
    <submittedName>
        <fullName evidence="2">Uncharacterized protein</fullName>
    </submittedName>
</protein>
<dbReference type="Pfam" id="PF12796">
    <property type="entry name" value="Ank_2"/>
    <property type="match status" value="1"/>
</dbReference>
<dbReference type="GeneID" id="9672747"/>
<reference evidence="2 3" key="1">
    <citation type="journal article" date="2009" name="PLoS Genet.">
        <title>The genome of Nectria haematococca: contribution of supernumerary chromosomes to gene expansion.</title>
        <authorList>
            <person name="Coleman J.J."/>
            <person name="Rounsley S.D."/>
            <person name="Rodriguez-Carres M."/>
            <person name="Kuo A."/>
            <person name="Wasmann C.C."/>
            <person name="Grimwood J."/>
            <person name="Schmutz J."/>
            <person name="Taga M."/>
            <person name="White G.J."/>
            <person name="Zhou S."/>
            <person name="Schwartz D.C."/>
            <person name="Freitag M."/>
            <person name="Ma L.J."/>
            <person name="Danchin E.G."/>
            <person name="Henrissat B."/>
            <person name="Coutinho P.M."/>
            <person name="Nelson D.R."/>
            <person name="Straney D."/>
            <person name="Napoli C.A."/>
            <person name="Barker B.M."/>
            <person name="Gribskov M."/>
            <person name="Rep M."/>
            <person name="Kroken S."/>
            <person name="Molnar I."/>
            <person name="Rensing C."/>
            <person name="Kennell J.C."/>
            <person name="Zamora J."/>
            <person name="Farman M.L."/>
            <person name="Selker E.U."/>
            <person name="Salamov A."/>
            <person name="Shapiro H."/>
            <person name="Pangilinan J."/>
            <person name="Lindquist E."/>
            <person name="Lamers C."/>
            <person name="Grigoriev I.V."/>
            <person name="Geiser D.M."/>
            <person name="Covert S.F."/>
            <person name="Temporini E."/>
            <person name="Vanetten H.D."/>
        </authorList>
    </citation>
    <scope>NUCLEOTIDE SEQUENCE [LARGE SCALE GENOMIC DNA]</scope>
    <source>
        <strain evidence="3">ATCC MYA-4622 / CBS 123669 / FGSC 9596 / NRRL 45880 / 77-13-4</strain>
    </source>
</reference>
<dbReference type="PROSITE" id="PS50297">
    <property type="entry name" value="ANK_REP_REGION"/>
    <property type="match status" value="3"/>
</dbReference>
<dbReference type="AlphaFoldDB" id="C7ZBF8"/>
<name>C7ZBF8_FUSV7</name>
<dbReference type="RefSeq" id="XP_003044444.1">
    <property type="nucleotide sequence ID" value="XM_003044398.1"/>
</dbReference>
<dbReference type="PANTHER" id="PTHR34706:SF3">
    <property type="entry name" value="ANKYRIN REPEAT PROTEIN (AFU_ORTHOLOGUE AFUA_7G06200)"/>
    <property type="match status" value="1"/>
</dbReference>
<dbReference type="OMA" id="MADNIFV"/>
<dbReference type="InterPro" id="IPR002110">
    <property type="entry name" value="Ankyrin_rpt"/>
</dbReference>
<dbReference type="STRING" id="660122.C7ZBF8"/>
<dbReference type="HOGENOM" id="CLU_024883_0_0_1"/>
<dbReference type="InterPro" id="IPR036770">
    <property type="entry name" value="Ankyrin_rpt-contain_sf"/>
</dbReference>
<proteinExistence type="predicted"/>
<dbReference type="SUPFAM" id="SSF53300">
    <property type="entry name" value="vWA-like"/>
    <property type="match status" value="1"/>
</dbReference>
<evidence type="ECO:0000313" key="2">
    <source>
        <dbReference type="EMBL" id="EEU38731.1"/>
    </source>
</evidence>
<keyword evidence="3" id="KW-1185">Reference proteome</keyword>
<dbReference type="PRINTS" id="PR01415">
    <property type="entry name" value="ANKYRIN"/>
</dbReference>
<gene>
    <name evidence="2" type="ORF">NECHADRAFT_45674</name>
</gene>
<feature type="repeat" description="ANK" evidence="1">
    <location>
        <begin position="105"/>
        <end position="138"/>
    </location>
</feature>
<dbReference type="VEuPathDB" id="FungiDB:NECHADRAFT_45674"/>
<dbReference type="PANTHER" id="PTHR34706">
    <property type="entry name" value="SLR1338 PROTEIN"/>
    <property type="match status" value="1"/>
</dbReference>
<dbReference type="OrthoDB" id="2142040at2759"/>
<dbReference type="EMBL" id="GG698914">
    <property type="protein sequence ID" value="EEU38731.1"/>
    <property type="molecule type" value="Genomic_DNA"/>
</dbReference>
<accession>C7ZBF8</accession>
<dbReference type="SMART" id="SM00248">
    <property type="entry name" value="ANK"/>
    <property type="match status" value="3"/>
</dbReference>
<dbReference type="PROSITE" id="PS50088">
    <property type="entry name" value="ANK_REPEAT"/>
    <property type="match status" value="3"/>
</dbReference>